<reference evidence="1 2" key="1">
    <citation type="submission" date="2018-09" db="EMBL/GenBank/DDBJ databases">
        <title>Metagenome Assembled Genomes from an Advanced Water Purification Facility.</title>
        <authorList>
            <person name="Stamps B.W."/>
            <person name="Spear J.R."/>
        </authorList>
    </citation>
    <scope>NUCLEOTIDE SEQUENCE [LARGE SCALE GENOMIC DNA]</scope>
    <source>
        <strain evidence="1">Bin_27_1</strain>
    </source>
</reference>
<organism evidence="1 2">
    <name type="scientific">Thauera aminoaromatica</name>
    <dbReference type="NCBI Taxonomy" id="164330"/>
    <lineage>
        <taxon>Bacteria</taxon>
        <taxon>Pseudomonadati</taxon>
        <taxon>Pseudomonadota</taxon>
        <taxon>Betaproteobacteria</taxon>
        <taxon>Rhodocyclales</taxon>
        <taxon>Zoogloeaceae</taxon>
        <taxon>Thauera</taxon>
    </lineage>
</organism>
<dbReference type="RefSeq" id="WP_276660125.1">
    <property type="nucleotide sequence ID" value="NZ_SSFD01000251.1"/>
</dbReference>
<name>A0A5C7SEL0_THASP</name>
<proteinExistence type="predicted"/>
<sequence length="244" mass="27606">MSESLQKEVSEFLMQGIELEGRTLEHSVAIRERSKEKYKQEWLDARLQLLAISAHLINQKDSIPGRTSVQISERLTLIMVFLQGAYATETLITEGQYIKATAALKQDLEILARIAEVKHDVAKQGRVPNVKYAPEGSQRFYGQLNDVAHPSNLELLQSLLGSRHHGDVHGVSYVPTFVEETAFGLYELHVWLLFEVVREHLLLFIEMYGEADAAMKKVVPWTLTTVDTLRRAGFTFAQDELSAP</sequence>
<dbReference type="Proteomes" id="UP000321192">
    <property type="component" value="Unassembled WGS sequence"/>
</dbReference>
<evidence type="ECO:0000313" key="2">
    <source>
        <dbReference type="Proteomes" id="UP000321192"/>
    </source>
</evidence>
<comment type="caution">
    <text evidence="1">The sequence shown here is derived from an EMBL/GenBank/DDBJ whole genome shotgun (WGS) entry which is preliminary data.</text>
</comment>
<protein>
    <submittedName>
        <fullName evidence="1">Uncharacterized protein</fullName>
    </submittedName>
</protein>
<evidence type="ECO:0000313" key="1">
    <source>
        <dbReference type="EMBL" id="TXH82197.1"/>
    </source>
</evidence>
<gene>
    <name evidence="1" type="ORF">E6Q80_15850</name>
</gene>
<dbReference type="EMBL" id="SSFD01000251">
    <property type="protein sequence ID" value="TXH82197.1"/>
    <property type="molecule type" value="Genomic_DNA"/>
</dbReference>
<dbReference type="AlphaFoldDB" id="A0A5C7SEL0"/>
<accession>A0A5C7SEL0</accession>